<dbReference type="OrthoDB" id="9793244at2"/>
<dbReference type="Pfam" id="PF04608">
    <property type="entry name" value="PgpA"/>
    <property type="match status" value="1"/>
</dbReference>
<sequence length="174" mass="19398">MKFSQVSSQQVYEKALSLLQERGVRIEDIADIVFFLQKQYVPDLQMEMCMESVHAVLKKREVQNALLTGIQLDMLAEKGQLLSPLQEMLDADEPLYGVDEVLSLAVVNLYGSIGFTNYGYVDKIKYGILEKLNDKKYGVHTCLDDLVGAIAAAASSRIAHRVNQETENTPPTTA</sequence>
<evidence type="ECO:0000313" key="2">
    <source>
        <dbReference type="EMBL" id="RNB85419.1"/>
    </source>
</evidence>
<dbReference type="Gene3D" id="1.10.3760.10">
    <property type="entry name" value="PgpA-like"/>
    <property type="match status" value="1"/>
</dbReference>
<organism evidence="2 3">
    <name type="scientific">Brevibacillus fluminis</name>
    <dbReference type="NCBI Taxonomy" id="511487"/>
    <lineage>
        <taxon>Bacteria</taxon>
        <taxon>Bacillati</taxon>
        <taxon>Bacillota</taxon>
        <taxon>Bacilli</taxon>
        <taxon>Bacillales</taxon>
        <taxon>Paenibacillaceae</taxon>
        <taxon>Brevibacillus</taxon>
    </lineage>
</organism>
<proteinExistence type="predicted"/>
<dbReference type="GO" id="GO:0006629">
    <property type="term" value="P:lipid metabolic process"/>
    <property type="evidence" value="ECO:0007669"/>
    <property type="project" value="InterPro"/>
</dbReference>
<name>A0A3M8DCU9_9BACL</name>
<protein>
    <submittedName>
        <fullName evidence="2">Phosphatidylglycerophosphatase A</fullName>
    </submittedName>
</protein>
<dbReference type="RefSeq" id="WP_122919424.1">
    <property type="nucleotide sequence ID" value="NZ_RHHQ01000014.1"/>
</dbReference>
<keyword evidence="3" id="KW-1185">Reference proteome</keyword>
<dbReference type="EMBL" id="RHHQ01000014">
    <property type="protein sequence ID" value="RNB85419.1"/>
    <property type="molecule type" value="Genomic_DNA"/>
</dbReference>
<gene>
    <name evidence="2" type="ORF">EDM56_18620</name>
</gene>
<dbReference type="SUPFAM" id="SSF101307">
    <property type="entry name" value="YutG-like"/>
    <property type="match status" value="1"/>
</dbReference>
<evidence type="ECO:0000313" key="3">
    <source>
        <dbReference type="Proteomes" id="UP000271031"/>
    </source>
</evidence>
<dbReference type="GO" id="GO:0008962">
    <property type="term" value="F:phosphatidylglycerophosphatase activity"/>
    <property type="evidence" value="ECO:0007669"/>
    <property type="project" value="InterPro"/>
</dbReference>
<feature type="domain" description="YutG/PgpA" evidence="1">
    <location>
        <begin position="29"/>
        <end position="159"/>
    </location>
</feature>
<dbReference type="InterPro" id="IPR026038">
    <property type="entry name" value="Put_PGPase"/>
</dbReference>
<reference evidence="2 3" key="1">
    <citation type="submission" date="2018-10" db="EMBL/GenBank/DDBJ databases">
        <title>Phylogenomics of Brevibacillus.</title>
        <authorList>
            <person name="Dunlap C."/>
        </authorList>
    </citation>
    <scope>NUCLEOTIDE SEQUENCE [LARGE SCALE GENOMIC DNA]</scope>
    <source>
        <strain evidence="2 3">JCM 15716</strain>
    </source>
</reference>
<accession>A0A3M8DCU9</accession>
<evidence type="ECO:0000259" key="1">
    <source>
        <dbReference type="Pfam" id="PF04608"/>
    </source>
</evidence>
<dbReference type="AlphaFoldDB" id="A0A3M8DCU9"/>
<comment type="caution">
    <text evidence="2">The sequence shown here is derived from an EMBL/GenBank/DDBJ whole genome shotgun (WGS) entry which is preliminary data.</text>
</comment>
<dbReference type="PIRSF" id="PIRSF019587">
    <property type="entry name" value="PGPase"/>
    <property type="match status" value="1"/>
</dbReference>
<dbReference type="InterPro" id="IPR007686">
    <property type="entry name" value="YutG/PgpA"/>
</dbReference>
<dbReference type="Proteomes" id="UP000271031">
    <property type="component" value="Unassembled WGS sequence"/>
</dbReference>
<dbReference type="InterPro" id="IPR036681">
    <property type="entry name" value="PgpA-like_sf"/>
</dbReference>